<feature type="region of interest" description="Disordered" evidence="1">
    <location>
        <begin position="74"/>
        <end position="108"/>
    </location>
</feature>
<evidence type="ECO:0008006" key="4">
    <source>
        <dbReference type="Google" id="ProtNLM"/>
    </source>
</evidence>
<keyword evidence="3" id="KW-1185">Reference proteome</keyword>
<sequence length="223" mass="23994">MDEPGAEAPRLREIGADPDAVLRVIRYFDGFDESDTNADTVVRAAALLAECPAAASWPSGTVIRYDAAGRPLPAVMPPPRRGSRRCGRCVSPPRPGTGAGSSPTSVSGPWPCSASCPYSDFVASRSNILEYALDRLVVDDHCVVTEGLLKQIYPGAYAAQIGIPVDDTAADYLVVFRQLLLWPVDAEGRIAGEDSYHPGPVEIRKLRFDELPGEYVELVHSKA</sequence>
<evidence type="ECO:0000256" key="1">
    <source>
        <dbReference type="SAM" id="MobiDB-lite"/>
    </source>
</evidence>
<name>A0ABU1XJE5_9NOCA</name>
<evidence type="ECO:0000313" key="3">
    <source>
        <dbReference type="Proteomes" id="UP001251217"/>
    </source>
</evidence>
<reference evidence="2 3" key="1">
    <citation type="submission" date="2023-07" db="EMBL/GenBank/DDBJ databases">
        <title>Sorghum-associated microbial communities from plants grown in Nebraska, USA.</title>
        <authorList>
            <person name="Schachtman D."/>
        </authorList>
    </citation>
    <scope>NUCLEOTIDE SEQUENCE [LARGE SCALE GENOMIC DNA]</scope>
    <source>
        <strain evidence="2 3">4272</strain>
    </source>
</reference>
<accession>A0ABU1XJE5</accession>
<gene>
    <name evidence="2" type="ORF">J2W56_003922</name>
</gene>
<dbReference type="RefSeq" id="WP_310403909.1">
    <property type="nucleotide sequence ID" value="NZ_JAVDWW010000006.1"/>
</dbReference>
<organism evidence="2 3">
    <name type="scientific">Nocardia kruczakiae</name>
    <dbReference type="NCBI Taxonomy" id="261477"/>
    <lineage>
        <taxon>Bacteria</taxon>
        <taxon>Bacillati</taxon>
        <taxon>Actinomycetota</taxon>
        <taxon>Actinomycetes</taxon>
        <taxon>Mycobacteriales</taxon>
        <taxon>Nocardiaceae</taxon>
        <taxon>Nocardia</taxon>
    </lineage>
</organism>
<proteinExistence type="predicted"/>
<evidence type="ECO:0000313" key="2">
    <source>
        <dbReference type="EMBL" id="MDR7170171.1"/>
    </source>
</evidence>
<dbReference type="Proteomes" id="UP001251217">
    <property type="component" value="Unassembled WGS sequence"/>
</dbReference>
<dbReference type="EMBL" id="JAVDWW010000006">
    <property type="protein sequence ID" value="MDR7170171.1"/>
    <property type="molecule type" value="Genomic_DNA"/>
</dbReference>
<comment type="caution">
    <text evidence="2">The sequence shown here is derived from an EMBL/GenBank/DDBJ whole genome shotgun (WGS) entry which is preliminary data.</text>
</comment>
<protein>
    <recommendedName>
        <fullName evidence="4">DUF4261 domain-containing protein</fullName>
    </recommendedName>
</protein>